<name>X1MBZ0_9ZZZZ</name>
<evidence type="ECO:0000256" key="4">
    <source>
        <dbReference type="ARBA" id="ARBA00022785"/>
    </source>
</evidence>
<reference evidence="7" key="1">
    <citation type="journal article" date="2014" name="Front. Microbiol.">
        <title>High frequency of phylogenetically diverse reductive dehalogenase-homologous genes in deep subseafloor sedimentary metagenomes.</title>
        <authorList>
            <person name="Kawai M."/>
            <person name="Futagami T."/>
            <person name="Toyoda A."/>
            <person name="Takaki Y."/>
            <person name="Nishi S."/>
            <person name="Hori S."/>
            <person name="Arai W."/>
            <person name="Tsubouchi T."/>
            <person name="Morono Y."/>
            <person name="Uchiyama I."/>
            <person name="Ito T."/>
            <person name="Fujiyama A."/>
            <person name="Inagaki F."/>
            <person name="Takami H."/>
        </authorList>
    </citation>
    <scope>NUCLEOTIDE SEQUENCE</scope>
    <source>
        <strain evidence="7">Expedition CK06-06</strain>
    </source>
</reference>
<evidence type="ECO:0000256" key="3">
    <source>
        <dbReference type="ARBA" id="ARBA00022694"/>
    </source>
</evidence>
<dbReference type="GO" id="GO:0051539">
    <property type="term" value="F:4 iron, 4 sulfur cluster binding"/>
    <property type="evidence" value="ECO:0007669"/>
    <property type="project" value="UniProtKB-KW"/>
</dbReference>
<evidence type="ECO:0000259" key="6">
    <source>
        <dbReference type="PROSITE" id="PS51379"/>
    </source>
</evidence>
<dbReference type="SUPFAM" id="SSF46548">
    <property type="entry name" value="alpha-helical ferredoxin"/>
    <property type="match status" value="1"/>
</dbReference>
<dbReference type="Pfam" id="PF08331">
    <property type="entry name" value="QueG_DUF1730"/>
    <property type="match status" value="1"/>
</dbReference>
<dbReference type="PANTHER" id="PTHR30002:SF4">
    <property type="entry name" value="EPOXYQUEUOSINE REDUCTASE"/>
    <property type="match status" value="1"/>
</dbReference>
<gene>
    <name evidence="7" type="ORF">S06H3_11815</name>
</gene>
<dbReference type="AlphaFoldDB" id="X1MBZ0"/>
<dbReference type="GO" id="GO:0008616">
    <property type="term" value="P:tRNA queuosine(34) biosynthetic process"/>
    <property type="evidence" value="ECO:0007669"/>
    <property type="project" value="UniProtKB-KW"/>
</dbReference>
<dbReference type="Pfam" id="PF00037">
    <property type="entry name" value="Fer4"/>
    <property type="match status" value="1"/>
</dbReference>
<protein>
    <recommendedName>
        <fullName evidence="6">4Fe-4S ferredoxin-type domain-containing protein</fullName>
    </recommendedName>
</protein>
<keyword evidence="1" id="KW-0004">4Fe-4S</keyword>
<dbReference type="EMBL" id="BARV01005811">
    <property type="protein sequence ID" value="GAI03874.1"/>
    <property type="molecule type" value="Genomic_DNA"/>
</dbReference>
<organism evidence="7">
    <name type="scientific">marine sediment metagenome</name>
    <dbReference type="NCBI Taxonomy" id="412755"/>
    <lineage>
        <taxon>unclassified sequences</taxon>
        <taxon>metagenomes</taxon>
        <taxon>ecological metagenomes</taxon>
    </lineage>
</organism>
<keyword evidence="3" id="KW-0819">tRNA processing</keyword>
<evidence type="ECO:0000256" key="5">
    <source>
        <dbReference type="ARBA" id="ARBA00023002"/>
    </source>
</evidence>
<evidence type="ECO:0000256" key="1">
    <source>
        <dbReference type="ARBA" id="ARBA00022485"/>
    </source>
</evidence>
<dbReference type="GO" id="GO:0052693">
    <property type="term" value="F:epoxyqueuosine reductase activity"/>
    <property type="evidence" value="ECO:0007669"/>
    <property type="project" value="TreeGrafter"/>
</dbReference>
<keyword evidence="1" id="KW-0411">Iron-sulfur</keyword>
<keyword evidence="4" id="KW-0671">Queuosine biosynthesis</keyword>
<evidence type="ECO:0000256" key="2">
    <source>
        <dbReference type="ARBA" id="ARBA00022490"/>
    </source>
</evidence>
<dbReference type="InterPro" id="IPR017896">
    <property type="entry name" value="4Fe4S_Fe-S-bd"/>
</dbReference>
<dbReference type="PROSITE" id="PS00198">
    <property type="entry name" value="4FE4S_FER_1"/>
    <property type="match status" value="1"/>
</dbReference>
<dbReference type="InterPro" id="IPR017900">
    <property type="entry name" value="4Fe4S_Fe_S_CS"/>
</dbReference>
<feature type="non-terminal residue" evidence="7">
    <location>
        <position position="236"/>
    </location>
</feature>
<dbReference type="PROSITE" id="PS51379">
    <property type="entry name" value="4FE4S_FER_2"/>
    <property type="match status" value="1"/>
</dbReference>
<dbReference type="InterPro" id="IPR004453">
    <property type="entry name" value="QueG"/>
</dbReference>
<dbReference type="InterPro" id="IPR013542">
    <property type="entry name" value="QueG_DUF1730"/>
</dbReference>
<sequence length="236" mass="27104">MYLESEIKNFSKKIGIDAIGITSAKPFNNVKRIFIDRVRRGFYKDLNYTIEKINFICNPKNILSDAKSIISIALSYNVPIEEEKIEERENSYEYDIHFEEQKTEKRGNTGIIAKFAWGIDYHKVLKNKLKILADFISRKLLNDSKRSFKYEILVDTGPIVDRAVANRAGIGWYGKNCNIITEKFGSWVLLGEILTNLKLKPDEPNFENCGDCDLCIRACPTGAIISPYFIDVRKCI</sequence>
<evidence type="ECO:0000313" key="7">
    <source>
        <dbReference type="EMBL" id="GAI03874.1"/>
    </source>
</evidence>
<accession>X1MBZ0</accession>
<feature type="domain" description="4Fe-4S ferredoxin-type" evidence="6">
    <location>
        <begin position="200"/>
        <end position="229"/>
    </location>
</feature>
<keyword evidence="1" id="KW-0479">Metal-binding</keyword>
<keyword evidence="1" id="KW-0408">Iron</keyword>
<comment type="caution">
    <text evidence="7">The sequence shown here is derived from an EMBL/GenBank/DDBJ whole genome shotgun (WGS) entry which is preliminary data.</text>
</comment>
<keyword evidence="2" id="KW-0963">Cytoplasm</keyword>
<proteinExistence type="predicted"/>
<keyword evidence="5" id="KW-0560">Oxidoreductase</keyword>
<dbReference type="NCBIfam" id="TIGR00276">
    <property type="entry name" value="tRNA epoxyqueuosine(34) reductase QueG"/>
    <property type="match status" value="1"/>
</dbReference>
<dbReference type="PANTHER" id="PTHR30002">
    <property type="entry name" value="EPOXYQUEUOSINE REDUCTASE"/>
    <property type="match status" value="1"/>
</dbReference>